<accession>A0A450YAB4</accession>
<protein>
    <submittedName>
        <fullName evidence="1">Predicted ABC-type ATPase</fullName>
    </submittedName>
</protein>
<dbReference type="InterPro" id="IPR027417">
    <property type="entry name" value="P-loop_NTPase"/>
</dbReference>
<dbReference type="SUPFAM" id="SSF52540">
    <property type="entry name" value="P-loop containing nucleoside triphosphate hydrolases"/>
    <property type="match status" value="1"/>
</dbReference>
<organism evidence="1">
    <name type="scientific">Candidatus Kentrum sp. TC</name>
    <dbReference type="NCBI Taxonomy" id="2126339"/>
    <lineage>
        <taxon>Bacteria</taxon>
        <taxon>Pseudomonadati</taxon>
        <taxon>Pseudomonadota</taxon>
        <taxon>Gammaproteobacteria</taxon>
        <taxon>Candidatus Kentrum</taxon>
    </lineage>
</organism>
<dbReference type="EMBL" id="CAADFS010000004">
    <property type="protein sequence ID" value="VFK38482.1"/>
    <property type="molecule type" value="Genomic_DNA"/>
</dbReference>
<evidence type="ECO:0000313" key="1">
    <source>
        <dbReference type="EMBL" id="VFK38482.1"/>
    </source>
</evidence>
<name>A0A450YAB4_9GAMM</name>
<dbReference type="PANTHER" id="PTHR39206:SF1">
    <property type="entry name" value="SLL8004 PROTEIN"/>
    <property type="match status" value="1"/>
</dbReference>
<dbReference type="Gene3D" id="3.40.50.300">
    <property type="entry name" value="P-loop containing nucleotide triphosphate hydrolases"/>
    <property type="match status" value="1"/>
</dbReference>
<gene>
    <name evidence="1" type="ORF">BECKTC1821D_GA0114238_100493</name>
</gene>
<sequence length="192" mass="21861">MSAIRTPICTIVAGPNGVGKSTFAAKYLPDRNNFINADEIAKALEERRGRNVKAARIFLERVKKHKERLENFAIESTLSGTRYLNLISDLLKEGWQIDLYYLWIPNAEVSVDRVSDRVALGGHDIPKADIIRRYPRSVYNFVHCYMPLCATTTCIDNSGEEPTIIFTKKGNGEADILQRETYNLLRRIVKNE</sequence>
<proteinExistence type="predicted"/>
<reference evidence="1" key="1">
    <citation type="submission" date="2019-02" db="EMBL/GenBank/DDBJ databases">
        <authorList>
            <person name="Gruber-Vodicka R. H."/>
            <person name="Seah K. B. B."/>
        </authorList>
    </citation>
    <scope>NUCLEOTIDE SEQUENCE</scope>
    <source>
        <strain evidence="1">BECK_BZ123</strain>
    </source>
</reference>
<dbReference type="PANTHER" id="PTHR39206">
    <property type="entry name" value="SLL8004 PROTEIN"/>
    <property type="match status" value="1"/>
</dbReference>
<dbReference type="AlphaFoldDB" id="A0A450YAB4"/>